<comment type="caution">
    <text evidence="2">The sequence shown here is derived from an EMBL/GenBank/DDBJ whole genome shotgun (WGS) entry which is preliminary data.</text>
</comment>
<reference evidence="3" key="1">
    <citation type="journal article" date="2019" name="Int. J. Syst. Evol. Microbiol.">
        <title>The Global Catalogue of Microorganisms (GCM) 10K type strain sequencing project: providing services to taxonomists for standard genome sequencing and annotation.</title>
        <authorList>
            <consortium name="The Broad Institute Genomics Platform"/>
            <consortium name="The Broad Institute Genome Sequencing Center for Infectious Disease"/>
            <person name="Wu L."/>
            <person name="Ma J."/>
        </authorList>
    </citation>
    <scope>NUCLEOTIDE SEQUENCE [LARGE SCALE GENOMIC DNA]</scope>
    <source>
        <strain evidence="3">JCM 18324</strain>
    </source>
</reference>
<feature type="compositionally biased region" description="Low complexity" evidence="1">
    <location>
        <begin position="65"/>
        <end position="82"/>
    </location>
</feature>
<sequence length="112" mass="11916">MFRPEAARRTAAEAPLGDGAAHPFRLPRKGLVTDDARVLPTEPVEDDLHGLRPHLRAREARATRRPVPSAAAAADGRGAFPGSRPRPPSEGAPFASQARNLPQRQKGGGMEA</sequence>
<feature type="compositionally biased region" description="Basic and acidic residues" evidence="1">
    <location>
        <begin position="46"/>
        <end position="62"/>
    </location>
</feature>
<protein>
    <submittedName>
        <fullName evidence="2">Uncharacterized protein</fullName>
    </submittedName>
</protein>
<accession>A0ABP8ZQC4</accession>
<evidence type="ECO:0000313" key="3">
    <source>
        <dbReference type="Proteomes" id="UP001501147"/>
    </source>
</evidence>
<feature type="region of interest" description="Disordered" evidence="1">
    <location>
        <begin position="1"/>
        <end position="112"/>
    </location>
</feature>
<evidence type="ECO:0000256" key="1">
    <source>
        <dbReference type="SAM" id="MobiDB-lite"/>
    </source>
</evidence>
<gene>
    <name evidence="2" type="ORF">GCM10023329_03910</name>
</gene>
<proteinExistence type="predicted"/>
<feature type="compositionally biased region" description="Basic and acidic residues" evidence="1">
    <location>
        <begin position="1"/>
        <end position="11"/>
    </location>
</feature>
<evidence type="ECO:0000313" key="2">
    <source>
        <dbReference type="EMBL" id="GAA4761731.1"/>
    </source>
</evidence>
<organism evidence="2 3">
    <name type="scientific">Streptomyces sanyensis</name>
    <dbReference type="NCBI Taxonomy" id="568869"/>
    <lineage>
        <taxon>Bacteria</taxon>
        <taxon>Bacillati</taxon>
        <taxon>Actinomycetota</taxon>
        <taxon>Actinomycetes</taxon>
        <taxon>Kitasatosporales</taxon>
        <taxon>Streptomycetaceae</taxon>
        <taxon>Streptomyces</taxon>
    </lineage>
</organism>
<keyword evidence="3" id="KW-1185">Reference proteome</keyword>
<dbReference type="EMBL" id="BAABJV010000001">
    <property type="protein sequence ID" value="GAA4761731.1"/>
    <property type="molecule type" value="Genomic_DNA"/>
</dbReference>
<dbReference type="Proteomes" id="UP001501147">
    <property type="component" value="Unassembled WGS sequence"/>
</dbReference>
<name>A0ABP8ZQC4_9ACTN</name>